<name>A0AAV8XQF5_9CUCU</name>
<evidence type="ECO:0000313" key="1">
    <source>
        <dbReference type="EMBL" id="KAJ8941226.1"/>
    </source>
</evidence>
<sequence>MYQQSIGIVTERISTATSLLLAYHGRNLKWLFIRGNAVIIKTDWKQGPGWTDEFYSWLKIHSRSYELVEKEVSQILGYKWKFLTDKEFKMLKINLHDY</sequence>
<dbReference type="EMBL" id="JAPWTK010000382">
    <property type="protein sequence ID" value="KAJ8941226.1"/>
    <property type="molecule type" value="Genomic_DNA"/>
</dbReference>
<protein>
    <submittedName>
        <fullName evidence="1">Uncharacterized protein</fullName>
    </submittedName>
</protein>
<comment type="caution">
    <text evidence="1">The sequence shown here is derived from an EMBL/GenBank/DDBJ whole genome shotgun (WGS) entry which is preliminary data.</text>
</comment>
<keyword evidence="2" id="KW-1185">Reference proteome</keyword>
<dbReference type="Proteomes" id="UP001162162">
    <property type="component" value="Unassembled WGS sequence"/>
</dbReference>
<dbReference type="PANTHER" id="PTHR20872">
    <property type="match status" value="1"/>
</dbReference>
<proteinExistence type="predicted"/>
<gene>
    <name evidence="1" type="ORF">NQ318_015658</name>
</gene>
<evidence type="ECO:0000313" key="2">
    <source>
        <dbReference type="Proteomes" id="UP001162162"/>
    </source>
</evidence>
<accession>A0AAV8XQF5</accession>
<reference evidence="1" key="1">
    <citation type="journal article" date="2023" name="Insect Mol. Biol.">
        <title>Genome sequencing provides insights into the evolution of gene families encoding plant cell wall-degrading enzymes in longhorned beetles.</title>
        <authorList>
            <person name="Shin N.R."/>
            <person name="Okamura Y."/>
            <person name="Kirsch R."/>
            <person name="Pauchet Y."/>
        </authorList>
    </citation>
    <scope>NUCLEOTIDE SEQUENCE</scope>
    <source>
        <strain evidence="1">AMC_N1</strain>
    </source>
</reference>
<dbReference type="AlphaFoldDB" id="A0AAV8XQF5"/>
<organism evidence="1 2">
    <name type="scientific">Aromia moschata</name>
    <dbReference type="NCBI Taxonomy" id="1265417"/>
    <lineage>
        <taxon>Eukaryota</taxon>
        <taxon>Metazoa</taxon>
        <taxon>Ecdysozoa</taxon>
        <taxon>Arthropoda</taxon>
        <taxon>Hexapoda</taxon>
        <taxon>Insecta</taxon>
        <taxon>Pterygota</taxon>
        <taxon>Neoptera</taxon>
        <taxon>Endopterygota</taxon>
        <taxon>Coleoptera</taxon>
        <taxon>Polyphaga</taxon>
        <taxon>Cucujiformia</taxon>
        <taxon>Chrysomeloidea</taxon>
        <taxon>Cerambycidae</taxon>
        <taxon>Cerambycinae</taxon>
        <taxon>Callichromatini</taxon>
        <taxon>Aromia</taxon>
    </lineage>
</organism>
<dbReference type="PANTHER" id="PTHR20872:SF1">
    <property type="entry name" value="F-BOX DOMAIN-CONTAINING PROTEIN"/>
    <property type="match status" value="1"/>
</dbReference>